<sequence>MKKRKYKDSKKNNNNSITYNFIILIISIISLFVESIITIISSFKKGILKKEILSKKTDLGFDLIIKRK</sequence>
<proteinExistence type="predicted"/>
<reference evidence="3" key="1">
    <citation type="journal article" date="2014" name="Sci. Data">
        <title>Genomes of diverse isolates of the marine cyanobacterium Prochlorococcus.</title>
        <authorList>
            <person name="Biller S."/>
            <person name="Berube P."/>
            <person name="Thompson J."/>
            <person name="Kelly L."/>
            <person name="Roggensack S."/>
            <person name="Awad L."/>
            <person name="Roache-Johnson K."/>
            <person name="Ding H."/>
            <person name="Giovannoni S.J."/>
            <person name="Moore L.R."/>
            <person name="Chisholm S.W."/>
        </authorList>
    </citation>
    <scope>NUCLEOTIDE SEQUENCE [LARGE SCALE GENOMIC DNA]</scope>
    <source>
        <strain evidence="3">PAC1</strain>
    </source>
</reference>
<dbReference type="AlphaFoldDB" id="A0A0A2C3L5"/>
<keyword evidence="1" id="KW-1133">Transmembrane helix</keyword>
<comment type="caution">
    <text evidence="2">The sequence shown here is derived from an EMBL/GenBank/DDBJ whole genome shotgun (WGS) entry which is preliminary data.</text>
</comment>
<evidence type="ECO:0000313" key="2">
    <source>
        <dbReference type="EMBL" id="KGG20087.1"/>
    </source>
</evidence>
<gene>
    <name evidence="2" type="ORF">EV03_1551</name>
</gene>
<dbReference type="EMBL" id="JNAX01000014">
    <property type="protein sequence ID" value="KGG20087.1"/>
    <property type="molecule type" value="Genomic_DNA"/>
</dbReference>
<evidence type="ECO:0000256" key="1">
    <source>
        <dbReference type="SAM" id="Phobius"/>
    </source>
</evidence>
<organism evidence="2 3">
    <name type="scientific">Prochlorococcus marinus str. PAC1</name>
    <dbReference type="NCBI Taxonomy" id="59924"/>
    <lineage>
        <taxon>Bacteria</taxon>
        <taxon>Bacillati</taxon>
        <taxon>Cyanobacteriota</taxon>
        <taxon>Cyanophyceae</taxon>
        <taxon>Synechococcales</taxon>
        <taxon>Prochlorococcaceae</taxon>
        <taxon>Prochlorococcus</taxon>
    </lineage>
</organism>
<evidence type="ECO:0000313" key="3">
    <source>
        <dbReference type="Proteomes" id="UP000030392"/>
    </source>
</evidence>
<protein>
    <submittedName>
        <fullName evidence="2">Uncharacterized protein</fullName>
    </submittedName>
</protein>
<name>A0A0A2C3L5_PROMR</name>
<dbReference type="Proteomes" id="UP000030392">
    <property type="component" value="Unassembled WGS sequence"/>
</dbReference>
<keyword evidence="1" id="KW-0812">Transmembrane</keyword>
<accession>A0A0A2C3L5</accession>
<keyword evidence="1" id="KW-0472">Membrane</keyword>
<feature type="transmembrane region" description="Helical" evidence="1">
    <location>
        <begin position="21"/>
        <end position="43"/>
    </location>
</feature>